<proteinExistence type="predicted"/>
<feature type="transmembrane region" description="Helical" evidence="1">
    <location>
        <begin position="6"/>
        <end position="26"/>
    </location>
</feature>
<dbReference type="EMBL" id="MN176219">
    <property type="protein sequence ID" value="QFR56217.1"/>
    <property type="molecule type" value="Genomic_DNA"/>
</dbReference>
<organism evidence="2 3">
    <name type="scientific">Bacillus phage 000TH010</name>
    <dbReference type="NCBI Taxonomy" id="2601652"/>
    <lineage>
        <taxon>Viruses</taxon>
        <taxon>Duplodnaviria</taxon>
        <taxon>Heunggongvirae</taxon>
        <taxon>Uroviricota</taxon>
        <taxon>Caudoviricetes</taxon>
        <taxon>Trautnerviridae</taxon>
        <taxon>Polsinellivirinae</taxon>
        <taxon>Rivavirus</taxon>
        <taxon>Rivavirus rv000TH010</taxon>
    </lineage>
</organism>
<dbReference type="Proteomes" id="UP000325623">
    <property type="component" value="Segment"/>
</dbReference>
<keyword evidence="3" id="KW-1185">Reference proteome</keyword>
<dbReference type="RefSeq" id="YP_010644315.1">
    <property type="nucleotide sequence ID" value="NC_070624.1"/>
</dbReference>
<reference evidence="2 3" key="1">
    <citation type="submission" date="2019-07" db="EMBL/GenBank/DDBJ databases">
        <authorList>
            <person name="Tomko B.E."/>
            <person name="Krukonis G.P."/>
            <person name="Delesalle V.A."/>
        </authorList>
    </citation>
    <scope>NUCLEOTIDE SEQUENCE [LARGE SCALE GENOMIC DNA]</scope>
</reference>
<dbReference type="KEGG" id="vg:77850539"/>
<accession>A0A5P8PHM6</accession>
<evidence type="ECO:0000256" key="1">
    <source>
        <dbReference type="SAM" id="Phobius"/>
    </source>
</evidence>
<name>A0A5P8PHM6_9CAUD</name>
<gene>
    <name evidence="2" type="primary">4</name>
    <name evidence="2" type="ORF">000TH010_4</name>
</gene>
<keyword evidence="1" id="KW-1133">Transmembrane helix</keyword>
<evidence type="ECO:0000313" key="3">
    <source>
        <dbReference type="Proteomes" id="UP000325623"/>
    </source>
</evidence>
<keyword evidence="1" id="KW-0472">Membrane</keyword>
<evidence type="ECO:0000313" key="2">
    <source>
        <dbReference type="EMBL" id="QFR56217.1"/>
    </source>
</evidence>
<keyword evidence="1" id="KW-0812">Transmembrane</keyword>
<dbReference type="GeneID" id="77850539"/>
<protein>
    <submittedName>
        <fullName evidence="2">Uncharacterized protein</fullName>
    </submittedName>
</protein>
<sequence>MEHFIFNVLCIAIGLPLFFAACLMITNDKGR</sequence>